<reference evidence="1" key="1">
    <citation type="submission" date="2015-12" db="EMBL/GenBank/DDBJ databases">
        <title>Update maize B73 reference genome by single molecule sequencing technologies.</title>
        <authorList>
            <consortium name="Maize Genome Sequencing Project"/>
            <person name="Ware D."/>
        </authorList>
    </citation>
    <scope>NUCLEOTIDE SEQUENCE [LARGE SCALE GENOMIC DNA]</scope>
    <source>
        <tissue evidence="1">Seedling</tissue>
    </source>
</reference>
<dbReference type="SUPFAM" id="SSF110004">
    <property type="entry name" value="Glycolipid transfer protein, GLTP"/>
    <property type="match status" value="1"/>
</dbReference>
<dbReference type="Gene3D" id="1.10.3520.10">
    <property type="entry name" value="Glycolipid transfer protein"/>
    <property type="match status" value="1"/>
</dbReference>
<name>A0A1D6HYC9_MAIZE</name>
<dbReference type="InParanoid" id="A0A1D6HYC9"/>
<dbReference type="InterPro" id="IPR036497">
    <property type="entry name" value="GLTP_sf"/>
</dbReference>
<protein>
    <submittedName>
        <fullName evidence="1">Uncharacterized protein</fullName>
    </submittedName>
</protein>
<organism evidence="1">
    <name type="scientific">Zea mays</name>
    <name type="common">Maize</name>
    <dbReference type="NCBI Taxonomy" id="4577"/>
    <lineage>
        <taxon>Eukaryota</taxon>
        <taxon>Viridiplantae</taxon>
        <taxon>Streptophyta</taxon>
        <taxon>Embryophyta</taxon>
        <taxon>Tracheophyta</taxon>
        <taxon>Spermatophyta</taxon>
        <taxon>Magnoliopsida</taxon>
        <taxon>Liliopsida</taxon>
        <taxon>Poales</taxon>
        <taxon>Poaceae</taxon>
        <taxon>PACMAD clade</taxon>
        <taxon>Panicoideae</taxon>
        <taxon>Andropogonodae</taxon>
        <taxon>Andropogoneae</taxon>
        <taxon>Tripsacinae</taxon>
        <taxon>Zea</taxon>
    </lineage>
</organism>
<dbReference type="EMBL" id="CM007650">
    <property type="protein sequence ID" value="ONM53156.1"/>
    <property type="molecule type" value="Genomic_DNA"/>
</dbReference>
<accession>A0A1D6HYC9</accession>
<sequence length="67" mass="7765">MDDLLVTLFHNLAQHPETGTGTCRPQACGDAYSRTLKRWHGWLGWPLRAFRTNKFMEIISVVQAHQR</sequence>
<dbReference type="AlphaFoldDB" id="A0A1D6HYC9"/>
<evidence type="ECO:0000313" key="1">
    <source>
        <dbReference type="EMBL" id="ONM53156.1"/>
    </source>
</evidence>
<proteinExistence type="predicted"/>
<gene>
    <name evidence="1" type="ORF">ZEAMMB73_Zm00001d019545</name>
</gene>